<evidence type="ECO:0000256" key="1">
    <source>
        <dbReference type="ARBA" id="ARBA00023015"/>
    </source>
</evidence>
<dbReference type="InterPro" id="IPR018060">
    <property type="entry name" value="HTH_AraC"/>
</dbReference>
<dbReference type="InterPro" id="IPR020449">
    <property type="entry name" value="Tscrpt_reg_AraC-type_HTH"/>
</dbReference>
<reference evidence="5 6" key="1">
    <citation type="submission" date="2014-12" db="EMBL/GenBank/DDBJ databases">
        <title>Genome sequencing of Photobacterium gaetbulicola AD005a.</title>
        <authorList>
            <person name="Adrian T.G.S."/>
            <person name="Chan K.G."/>
        </authorList>
    </citation>
    <scope>NUCLEOTIDE SEQUENCE [LARGE SCALE GENOMIC DNA]</scope>
    <source>
        <strain evidence="5 6">AD005a</strain>
    </source>
</reference>
<dbReference type="InterPro" id="IPR018771">
    <property type="entry name" value="PocR_dom"/>
</dbReference>
<dbReference type="PANTHER" id="PTHR43280">
    <property type="entry name" value="ARAC-FAMILY TRANSCRIPTIONAL REGULATOR"/>
    <property type="match status" value="1"/>
</dbReference>
<name>A0A0B9H661_9GAMM</name>
<comment type="caution">
    <text evidence="5">The sequence shown here is derived from an EMBL/GenBank/DDBJ whole genome shotgun (WGS) entry which is preliminary data.</text>
</comment>
<dbReference type="SUPFAM" id="SSF46689">
    <property type="entry name" value="Homeodomain-like"/>
    <property type="match status" value="2"/>
</dbReference>
<dbReference type="PRINTS" id="PR00032">
    <property type="entry name" value="HTHARAC"/>
</dbReference>
<dbReference type="Gene3D" id="1.10.10.60">
    <property type="entry name" value="Homeodomain-like"/>
    <property type="match status" value="2"/>
</dbReference>
<dbReference type="Pfam" id="PF10114">
    <property type="entry name" value="PocR"/>
    <property type="match status" value="1"/>
</dbReference>
<dbReference type="SMART" id="SM00342">
    <property type="entry name" value="HTH_ARAC"/>
    <property type="match status" value="1"/>
</dbReference>
<keyword evidence="1" id="KW-0805">Transcription regulation</keyword>
<dbReference type="PANTHER" id="PTHR43280:SF28">
    <property type="entry name" value="HTH-TYPE TRANSCRIPTIONAL ACTIVATOR RHAS"/>
    <property type="match status" value="1"/>
</dbReference>
<keyword evidence="2" id="KW-0238">DNA-binding</keyword>
<dbReference type="AlphaFoldDB" id="A0A0B9H661"/>
<sequence>MISNTMINEIAYDFSMATGLAVLVVDLEGNEISPRFNFTALCEKIRTHNSLFEVCKRCDRVGGLTSLQEQKTIFYQCHIGLIDFSIPLTIKGNLIGFIQCGQAKVTDKNQIPVITHHKHNWQKNNELLSLYEDIPEVKMRKIVSSSAILTKIVDNYLSEKLVLSQLSDGGHTKHNIEQNNTLTKYKVEKALDFINKNIASELTLENVAFHIDLSPFYFSRIFKKHTTMGFNHYINQQRVNDAKLMLTNKDMSVSNIAKSVGYNNTSYFIKQFKKQCNMTPLEFRNNTPVL</sequence>
<accession>A0A0B9H661</accession>
<dbReference type="Pfam" id="PF12833">
    <property type="entry name" value="HTH_18"/>
    <property type="match status" value="1"/>
</dbReference>
<evidence type="ECO:0000256" key="2">
    <source>
        <dbReference type="ARBA" id="ARBA00023125"/>
    </source>
</evidence>
<evidence type="ECO:0000256" key="3">
    <source>
        <dbReference type="ARBA" id="ARBA00023163"/>
    </source>
</evidence>
<dbReference type="Proteomes" id="UP000031278">
    <property type="component" value="Unassembled WGS sequence"/>
</dbReference>
<dbReference type="GO" id="GO:0003700">
    <property type="term" value="F:DNA-binding transcription factor activity"/>
    <property type="evidence" value="ECO:0007669"/>
    <property type="project" value="InterPro"/>
</dbReference>
<keyword evidence="3" id="KW-0804">Transcription</keyword>
<dbReference type="RefSeq" id="WP_039459924.1">
    <property type="nucleotide sequence ID" value="NZ_JWLZ01000090.1"/>
</dbReference>
<evidence type="ECO:0000259" key="4">
    <source>
        <dbReference type="PROSITE" id="PS01124"/>
    </source>
</evidence>
<organism evidence="5 6">
    <name type="scientific">Photobacterium gaetbulicola</name>
    <dbReference type="NCBI Taxonomy" id="1295392"/>
    <lineage>
        <taxon>Bacteria</taxon>
        <taxon>Pseudomonadati</taxon>
        <taxon>Pseudomonadota</taxon>
        <taxon>Gammaproteobacteria</taxon>
        <taxon>Vibrionales</taxon>
        <taxon>Vibrionaceae</taxon>
        <taxon>Photobacterium</taxon>
    </lineage>
</organism>
<dbReference type="EMBL" id="JWLZ01000090">
    <property type="protein sequence ID" value="KHT64387.1"/>
    <property type="molecule type" value="Genomic_DNA"/>
</dbReference>
<protein>
    <recommendedName>
        <fullName evidence="4">HTH araC/xylS-type domain-containing protein</fullName>
    </recommendedName>
</protein>
<dbReference type="PROSITE" id="PS01124">
    <property type="entry name" value="HTH_ARAC_FAMILY_2"/>
    <property type="match status" value="1"/>
</dbReference>
<dbReference type="GO" id="GO:0043565">
    <property type="term" value="F:sequence-specific DNA binding"/>
    <property type="evidence" value="ECO:0007669"/>
    <property type="project" value="InterPro"/>
</dbReference>
<feature type="domain" description="HTH araC/xylS-type" evidence="4">
    <location>
        <begin position="188"/>
        <end position="286"/>
    </location>
</feature>
<evidence type="ECO:0000313" key="6">
    <source>
        <dbReference type="Proteomes" id="UP000031278"/>
    </source>
</evidence>
<gene>
    <name evidence="5" type="ORF">RJ45_06635</name>
</gene>
<proteinExistence type="predicted"/>
<dbReference type="InterPro" id="IPR009057">
    <property type="entry name" value="Homeodomain-like_sf"/>
</dbReference>
<evidence type="ECO:0000313" key="5">
    <source>
        <dbReference type="EMBL" id="KHT64387.1"/>
    </source>
</evidence>